<name>A0A9P4IJW9_9PEZI</name>
<evidence type="ECO:0000313" key="1">
    <source>
        <dbReference type="EMBL" id="KAF2099857.1"/>
    </source>
</evidence>
<dbReference type="AlphaFoldDB" id="A0A9P4IJW9"/>
<proteinExistence type="predicted"/>
<dbReference type="EMBL" id="ML978125">
    <property type="protein sequence ID" value="KAF2099857.1"/>
    <property type="molecule type" value="Genomic_DNA"/>
</dbReference>
<evidence type="ECO:0008006" key="3">
    <source>
        <dbReference type="Google" id="ProtNLM"/>
    </source>
</evidence>
<gene>
    <name evidence="1" type="ORF">NA57DRAFT_55795</name>
</gene>
<dbReference type="Proteomes" id="UP000799772">
    <property type="component" value="Unassembled WGS sequence"/>
</dbReference>
<protein>
    <recommendedName>
        <fullName evidence="3">BTB domain-containing protein</fullName>
    </recommendedName>
</protein>
<comment type="caution">
    <text evidence="1">The sequence shown here is derived from an EMBL/GenBank/DDBJ whole genome shotgun (WGS) entry which is preliminary data.</text>
</comment>
<reference evidence="1" key="1">
    <citation type="journal article" date="2020" name="Stud. Mycol.">
        <title>101 Dothideomycetes genomes: a test case for predicting lifestyles and emergence of pathogens.</title>
        <authorList>
            <person name="Haridas S."/>
            <person name="Albert R."/>
            <person name="Binder M."/>
            <person name="Bloem J."/>
            <person name="Labutti K."/>
            <person name="Salamov A."/>
            <person name="Andreopoulos B."/>
            <person name="Baker S."/>
            <person name="Barry K."/>
            <person name="Bills G."/>
            <person name="Bluhm B."/>
            <person name="Cannon C."/>
            <person name="Castanera R."/>
            <person name="Culley D."/>
            <person name="Daum C."/>
            <person name="Ezra D."/>
            <person name="Gonzalez J."/>
            <person name="Henrissat B."/>
            <person name="Kuo A."/>
            <person name="Liang C."/>
            <person name="Lipzen A."/>
            <person name="Lutzoni F."/>
            <person name="Magnuson J."/>
            <person name="Mondo S."/>
            <person name="Nolan M."/>
            <person name="Ohm R."/>
            <person name="Pangilinan J."/>
            <person name="Park H.-J."/>
            <person name="Ramirez L."/>
            <person name="Alfaro M."/>
            <person name="Sun H."/>
            <person name="Tritt A."/>
            <person name="Yoshinaga Y."/>
            <person name="Zwiers L.-H."/>
            <person name="Turgeon B."/>
            <person name="Goodwin S."/>
            <person name="Spatafora J."/>
            <person name="Crous P."/>
            <person name="Grigoriev I."/>
        </authorList>
    </citation>
    <scope>NUCLEOTIDE SEQUENCE</scope>
    <source>
        <strain evidence="1">CBS 133067</strain>
    </source>
</reference>
<evidence type="ECO:0000313" key="2">
    <source>
        <dbReference type="Proteomes" id="UP000799772"/>
    </source>
</evidence>
<dbReference type="OrthoDB" id="3896443at2759"/>
<organism evidence="1 2">
    <name type="scientific">Rhizodiscina lignyota</name>
    <dbReference type="NCBI Taxonomy" id="1504668"/>
    <lineage>
        <taxon>Eukaryota</taxon>
        <taxon>Fungi</taxon>
        <taxon>Dikarya</taxon>
        <taxon>Ascomycota</taxon>
        <taxon>Pezizomycotina</taxon>
        <taxon>Dothideomycetes</taxon>
        <taxon>Pleosporomycetidae</taxon>
        <taxon>Aulographales</taxon>
        <taxon>Rhizodiscinaceae</taxon>
        <taxon>Rhizodiscina</taxon>
    </lineage>
</organism>
<keyword evidence="2" id="KW-1185">Reference proteome</keyword>
<sequence>MRSTTENKFPCYEDGDVIISLSARPEDMLVLHSAILKLSSEFFRASLSEPWIQNKIVGTKTCGNVQIPLVRYEWEFSDKTFDKGIGGDCGMLIGKTLETDPAHRCRPPHDSPVDLDFAKENYREVLLGYKLAFALLYQQDCCSVLSPLINSAHPALIIAELVRCASVLGFLHSISGPLTVLILEPSNGIWKYICSYGEVFLSIACLLRSRAIFEEALRHAANYGLARNVPLRYCQSPEYSLELLRTIRNKARNEIGMKVTEAHNNLFNIETESWIVRNNRLAHWRVDSVWHNWLQDRIINRQNMDYLDPNTRISMPFSHDLARGVYDENHVRGIFQSDPGQVGMFTRDRLQEDTICHGLVHVFSKARETLSLLWDPEFNAKTRIRDDEYPTYLDFYKYCYPWEKK</sequence>
<accession>A0A9P4IJW9</accession>